<dbReference type="Pfam" id="PF01928">
    <property type="entry name" value="CYTH"/>
    <property type="match status" value="1"/>
</dbReference>
<dbReference type="InterPro" id="IPR008173">
    <property type="entry name" value="Adenylyl_cyclase_CyaB"/>
</dbReference>
<evidence type="ECO:0000313" key="2">
    <source>
        <dbReference type="EMBL" id="AIY90716.1"/>
    </source>
</evidence>
<evidence type="ECO:0000313" key="3">
    <source>
        <dbReference type="Proteomes" id="UP000030624"/>
    </source>
</evidence>
<feature type="domain" description="CYTH" evidence="1">
    <location>
        <begin position="1"/>
        <end position="170"/>
    </location>
</feature>
<evidence type="ECO:0000259" key="1">
    <source>
        <dbReference type="PROSITE" id="PS51707"/>
    </source>
</evidence>
<dbReference type="Gene3D" id="2.40.320.10">
    <property type="entry name" value="Hypothetical Protein Pfu-838710-001"/>
    <property type="match status" value="1"/>
</dbReference>
<dbReference type="InterPro" id="IPR023577">
    <property type="entry name" value="CYTH_domain"/>
</dbReference>
<dbReference type="STRING" id="565033.GACE_1685"/>
<dbReference type="PROSITE" id="PS51707">
    <property type="entry name" value="CYTH"/>
    <property type="match status" value="1"/>
</dbReference>
<dbReference type="eggNOG" id="arCOG01723">
    <property type="taxonomic scope" value="Archaea"/>
</dbReference>
<name>A0A0A7GIG5_GEOAI</name>
<dbReference type="KEGG" id="gac:GACE_1685"/>
<dbReference type="CDD" id="cd07890">
    <property type="entry name" value="CYTH-like_AC_IV-like"/>
    <property type="match status" value="1"/>
</dbReference>
<dbReference type="HOGENOM" id="CLU_105244_2_0_2"/>
<dbReference type="EMBL" id="CP009552">
    <property type="protein sequence ID" value="AIY90716.1"/>
    <property type="molecule type" value="Genomic_DNA"/>
</dbReference>
<dbReference type="AlphaFoldDB" id="A0A0A7GIG5"/>
<reference evidence="2 3" key="1">
    <citation type="journal article" date="2015" name="Appl. Environ. Microbiol.">
        <title>The Geoglobus acetivorans genome: Fe(III) reduction, acetate utilization, autotrophic growth, and degradation of aromatic compounds in a hyperthermophilic archaeon.</title>
        <authorList>
            <person name="Mardanov A.V."/>
            <person name="Slododkina G.B."/>
            <person name="Slobodkin A.I."/>
            <person name="Beletsky A.V."/>
            <person name="Gavrilov S.N."/>
            <person name="Kublanov I.V."/>
            <person name="Bonch-Osmolovskaya E.A."/>
            <person name="Skryabin K.G."/>
            <person name="Ravin N.V."/>
        </authorList>
    </citation>
    <scope>NUCLEOTIDE SEQUENCE [LARGE SCALE GENOMIC DNA]</scope>
    <source>
        <strain evidence="2 3">SBH6</strain>
    </source>
</reference>
<proteinExistence type="predicted"/>
<dbReference type="NCBIfam" id="TIGR00318">
    <property type="entry name" value="cyaB"/>
    <property type="match status" value="1"/>
</dbReference>
<dbReference type="SUPFAM" id="SSF55154">
    <property type="entry name" value="CYTH-like phosphatases"/>
    <property type="match status" value="1"/>
</dbReference>
<dbReference type="PANTHER" id="PTHR21028">
    <property type="entry name" value="SI:CH211-156B7.4"/>
    <property type="match status" value="1"/>
</dbReference>
<dbReference type="PANTHER" id="PTHR21028:SF2">
    <property type="entry name" value="CYTH DOMAIN-CONTAINING PROTEIN"/>
    <property type="match status" value="1"/>
</dbReference>
<protein>
    <submittedName>
        <fullName evidence="2">Adenylate cyclase</fullName>
    </submittedName>
</protein>
<dbReference type="SMART" id="SM01118">
    <property type="entry name" value="CYTH"/>
    <property type="match status" value="1"/>
</dbReference>
<dbReference type="Proteomes" id="UP000030624">
    <property type="component" value="Chromosome"/>
</dbReference>
<gene>
    <name evidence="2" type="ORF">GACE_1685</name>
</gene>
<sequence length="175" mass="20665">MEVEIKFRISDPEKIERILRDRAEFVIEKIEHDYYFNHPCRDFRETDEALRIRRDVEGITLTYKGRKIDLETKTREEFKVRLDDSETARKILEKLGFRKAGEVVKKRKIYRDGDVVICLDHLEGVGSFVELEIESDDVEDAKRRIFKYAEMLGLGGEKSIRKSYLEMVLDVADSN</sequence>
<dbReference type="GeneID" id="24798264"/>
<dbReference type="RefSeq" id="WP_048092636.1">
    <property type="nucleotide sequence ID" value="NZ_CP009552.1"/>
</dbReference>
<organism evidence="2 3">
    <name type="scientific">Geoglobus acetivorans</name>
    <dbReference type="NCBI Taxonomy" id="565033"/>
    <lineage>
        <taxon>Archaea</taxon>
        <taxon>Methanobacteriati</taxon>
        <taxon>Methanobacteriota</taxon>
        <taxon>Archaeoglobi</taxon>
        <taxon>Archaeoglobales</taxon>
        <taxon>Archaeoglobaceae</taxon>
        <taxon>Geoglobus</taxon>
    </lineage>
</organism>
<dbReference type="InterPro" id="IPR033469">
    <property type="entry name" value="CYTH-like_dom_sf"/>
</dbReference>
<accession>A0A0A7GIG5</accession>